<dbReference type="Pfam" id="PF16353">
    <property type="entry name" value="LacZ_4"/>
    <property type="match status" value="1"/>
</dbReference>
<dbReference type="SUPFAM" id="SSF74650">
    <property type="entry name" value="Galactose mutarotase-like"/>
    <property type="match status" value="1"/>
</dbReference>
<dbReference type="Gene3D" id="2.60.120.260">
    <property type="entry name" value="Galactose-binding domain-like"/>
    <property type="match status" value="1"/>
</dbReference>
<evidence type="ECO:0000259" key="8">
    <source>
        <dbReference type="SMART" id="SM01038"/>
    </source>
</evidence>
<dbReference type="PROSITE" id="PS00719">
    <property type="entry name" value="GLYCOSYL_HYDROL_F2_1"/>
    <property type="match status" value="1"/>
</dbReference>
<comment type="catalytic activity">
    <reaction evidence="1 7">
        <text>Hydrolysis of terminal non-reducing beta-D-galactose residues in beta-D-galactosides.</text>
        <dbReference type="EC" id="3.2.1.23"/>
    </reaction>
</comment>
<dbReference type="InterPro" id="IPR011013">
    <property type="entry name" value="Gal_mutarotase_sf_dom"/>
</dbReference>
<dbReference type="InterPro" id="IPR006101">
    <property type="entry name" value="Glyco_hydro_2"/>
</dbReference>
<dbReference type="PRINTS" id="PR00132">
    <property type="entry name" value="GLHYDRLASE2"/>
</dbReference>
<dbReference type="Pfam" id="PF02837">
    <property type="entry name" value="Glyco_hydro_2_N"/>
    <property type="match status" value="1"/>
</dbReference>
<evidence type="ECO:0000256" key="4">
    <source>
        <dbReference type="ARBA" id="ARBA00022801"/>
    </source>
</evidence>
<dbReference type="InterPro" id="IPR050347">
    <property type="entry name" value="Bact_Beta-galactosidase"/>
</dbReference>
<evidence type="ECO:0000313" key="10">
    <source>
        <dbReference type="Proteomes" id="UP000838686"/>
    </source>
</evidence>
<dbReference type="InterPro" id="IPR004199">
    <property type="entry name" value="B-gal_small/dom_5"/>
</dbReference>
<name>A0ABM9CD79_9BACL</name>
<dbReference type="InterPro" id="IPR006103">
    <property type="entry name" value="Glyco_hydro_2_cat"/>
</dbReference>
<dbReference type="InterPro" id="IPR006102">
    <property type="entry name" value="Ig-like_GH2"/>
</dbReference>
<dbReference type="InterPro" id="IPR014718">
    <property type="entry name" value="GH-type_carb-bd"/>
</dbReference>
<dbReference type="PANTHER" id="PTHR46323:SF2">
    <property type="entry name" value="BETA-GALACTOSIDASE"/>
    <property type="match status" value="1"/>
</dbReference>
<dbReference type="EC" id="3.2.1.23" evidence="3 7"/>
<dbReference type="Pfam" id="PF00703">
    <property type="entry name" value="Glyco_hydro_2"/>
    <property type="match status" value="1"/>
</dbReference>
<dbReference type="Gene3D" id="3.20.20.80">
    <property type="entry name" value="Glycosidases"/>
    <property type="match status" value="1"/>
</dbReference>
<evidence type="ECO:0000256" key="3">
    <source>
        <dbReference type="ARBA" id="ARBA00012756"/>
    </source>
</evidence>
<dbReference type="SUPFAM" id="SSF49303">
    <property type="entry name" value="beta-Galactosidase/glucuronidase domain"/>
    <property type="match status" value="2"/>
</dbReference>
<accession>A0ABM9CD79</accession>
<organism evidence="9 10">
    <name type="scientific">Paenibacillus plantiphilus</name>
    <dbReference type="NCBI Taxonomy" id="2905650"/>
    <lineage>
        <taxon>Bacteria</taxon>
        <taxon>Bacillati</taxon>
        <taxon>Bacillota</taxon>
        <taxon>Bacilli</taxon>
        <taxon>Bacillales</taxon>
        <taxon>Paenibacillaceae</taxon>
        <taxon>Paenibacillus</taxon>
    </lineage>
</organism>
<comment type="caution">
    <text evidence="9">The sequence shown here is derived from an EMBL/GenBank/DDBJ whole genome shotgun (WGS) entry which is preliminary data.</text>
</comment>
<proteinExistence type="inferred from homology"/>
<evidence type="ECO:0000256" key="1">
    <source>
        <dbReference type="ARBA" id="ARBA00001412"/>
    </source>
</evidence>
<dbReference type="InterPro" id="IPR032312">
    <property type="entry name" value="LacZ_4"/>
</dbReference>
<gene>
    <name evidence="9" type="primary">ebgA_1</name>
    <name evidence="9" type="ORF">PAECIP111893_03061</name>
</gene>
<evidence type="ECO:0000313" key="9">
    <source>
        <dbReference type="EMBL" id="CAH1209571.1"/>
    </source>
</evidence>
<dbReference type="RefSeq" id="WP_236343423.1">
    <property type="nucleotide sequence ID" value="NZ_CAKMMF010000016.1"/>
</dbReference>
<evidence type="ECO:0000256" key="2">
    <source>
        <dbReference type="ARBA" id="ARBA00007401"/>
    </source>
</evidence>
<dbReference type="SUPFAM" id="SSF51445">
    <property type="entry name" value="(Trans)glycosidases"/>
    <property type="match status" value="1"/>
</dbReference>
<dbReference type="GO" id="GO:0004565">
    <property type="term" value="F:beta-galactosidase activity"/>
    <property type="evidence" value="ECO:0007669"/>
    <property type="project" value="UniProtKB-EC"/>
</dbReference>
<dbReference type="Gene3D" id="2.60.40.10">
    <property type="entry name" value="Immunoglobulins"/>
    <property type="match status" value="2"/>
</dbReference>
<dbReference type="Proteomes" id="UP000838686">
    <property type="component" value="Unassembled WGS sequence"/>
</dbReference>
<dbReference type="InterPro" id="IPR006104">
    <property type="entry name" value="Glyco_hydro_2_N"/>
</dbReference>
<dbReference type="PANTHER" id="PTHR46323">
    <property type="entry name" value="BETA-GALACTOSIDASE"/>
    <property type="match status" value="1"/>
</dbReference>
<dbReference type="Pfam" id="PF02836">
    <property type="entry name" value="Glyco_hydro_2_C"/>
    <property type="match status" value="1"/>
</dbReference>
<keyword evidence="5 7" id="KW-0326">Glycosidase</keyword>
<evidence type="ECO:0000256" key="6">
    <source>
        <dbReference type="ARBA" id="ARBA00032230"/>
    </source>
</evidence>
<dbReference type="InterPro" id="IPR013783">
    <property type="entry name" value="Ig-like_fold"/>
</dbReference>
<evidence type="ECO:0000256" key="7">
    <source>
        <dbReference type="RuleBase" id="RU361154"/>
    </source>
</evidence>
<sequence length="1033" mass="117524">MISIERYWENEKLLHANREQARAYYIPYADTLSAASRKRSRSPFYRTLNGAWKFRYHASVKDAEDNFFEADADVSGWDDLVVPSCWQTNGYDQLHYTNTNYPIPCDPPFVPDNNPAGLYVRTFKVTEAWKDKENYIVFEGVNSCFYLWINGAFVGYSQGSRNPSEFNVTPYLRTGDNRIAVMVLKWCDGTYMEDQDMWRYSGIFRDVYLLARDKAHVRDVFIRQELSDNFDIGKLRCEVETTGSREVAVEVKDASGETVGAAAAVIDGSGTIEIRITEPTLWNAEQPYLYSVNVFAGEEVLVFRVGFRQIRVQDGVFLINGRAVKLKGVNRHESHPELGAAIPLSHMVQDLNLMKRHNINTIRTAHYPNDPRFLELCDEYGFYMIDEADLEAHGMSSAEKYADGALNRLSDNTEWEAAFVDRAERLVERDKNFSCVIIWSLGNEAGYGVNHLAMARWTRARDSSRLVHYEGAAVRYKGSTHVDDLDLESHMYESVTFIEEYAKKDSAAKPLFLCEYSHAMGNGPGDLQDYWNVIYKYPKLMGGCVWEWCDHGIKTETADGNSYFAYGGDFGDQPNDGNFCIDGLVSPDRVPHTGLLELKQVIAPVRFDAKELASGRVRLTNLYDFIDLSHLALHWKVEKDGAIIQQGHVGQLDAAPHGGQQTLVLPYSLPQEEGRYFLTLSCRQKRETRWSEPGYEIAFAQFELPSVQPEPPESLHGHPLHSNQMHSNHMHGHPLHGHPLHGHPMDVIAEGHLLVMEGFDFRHTFDLYNGTLIGISRHGVSMLAAPARWNIWRAPTDNDQQIKAKWITEGYDRASMKVYRCEWTVSPGGGVEITVHYSLGGYTRYPLMNGTAVWRFGHDGGISVRTDAKVREDLPFLPRFGLQLTMPAGTEEVEYFGYGPHESYTDKRLSARMGKYELSVDDMFENYIKPQENGSHYGTEWAIVSNRQGMGIKCTAPMPFSFQALHYKPEDLAAAGHNYELRPRKETIVHLDYKMSGIGSNSCGPELHENYRLQEKEFSFELSLTPVFKEDEC</sequence>
<dbReference type="Gene3D" id="2.70.98.10">
    <property type="match status" value="1"/>
</dbReference>
<dbReference type="SMART" id="SM01038">
    <property type="entry name" value="Bgal_small_N"/>
    <property type="match status" value="1"/>
</dbReference>
<protein>
    <recommendedName>
        <fullName evidence="3 7">Beta-galactosidase</fullName>
        <ecNumber evidence="3 7">3.2.1.23</ecNumber>
    </recommendedName>
    <alternativeName>
        <fullName evidence="6 7">Lactase</fullName>
    </alternativeName>
</protein>
<dbReference type="InterPro" id="IPR017853">
    <property type="entry name" value="GH"/>
</dbReference>
<dbReference type="Pfam" id="PF02929">
    <property type="entry name" value="Bgal_small_N"/>
    <property type="match status" value="1"/>
</dbReference>
<dbReference type="InterPro" id="IPR036156">
    <property type="entry name" value="Beta-gal/glucu_dom_sf"/>
</dbReference>
<dbReference type="InterPro" id="IPR008979">
    <property type="entry name" value="Galactose-bd-like_sf"/>
</dbReference>
<dbReference type="SUPFAM" id="SSF49785">
    <property type="entry name" value="Galactose-binding domain-like"/>
    <property type="match status" value="1"/>
</dbReference>
<dbReference type="EMBL" id="CAKMMF010000016">
    <property type="protein sequence ID" value="CAH1209571.1"/>
    <property type="molecule type" value="Genomic_DNA"/>
</dbReference>
<keyword evidence="4 7" id="KW-0378">Hydrolase</keyword>
<reference evidence="9" key="1">
    <citation type="submission" date="2022-01" db="EMBL/GenBank/DDBJ databases">
        <authorList>
            <person name="Criscuolo A."/>
        </authorList>
    </citation>
    <scope>NUCLEOTIDE SEQUENCE</scope>
    <source>
        <strain evidence="9">CIP111893</strain>
    </source>
</reference>
<keyword evidence="10" id="KW-1185">Reference proteome</keyword>
<evidence type="ECO:0000256" key="5">
    <source>
        <dbReference type="ARBA" id="ARBA00023295"/>
    </source>
</evidence>
<comment type="similarity">
    <text evidence="2 7">Belongs to the glycosyl hydrolase 2 family.</text>
</comment>
<dbReference type="InterPro" id="IPR023230">
    <property type="entry name" value="Glyco_hydro_2_CS"/>
</dbReference>
<feature type="domain" description="Beta galactosidase small chain/" evidence="8">
    <location>
        <begin position="754"/>
        <end position="1025"/>
    </location>
</feature>